<evidence type="ECO:0000313" key="3">
    <source>
        <dbReference type="Proteomes" id="UP000003947"/>
    </source>
</evidence>
<proteinExistence type="predicted"/>
<protein>
    <submittedName>
        <fullName evidence="2">Uncharacterized protein</fullName>
    </submittedName>
</protein>
<gene>
    <name evidence="2" type="ORF">MicloDRAFT_00021000</name>
</gene>
<feature type="compositionally biased region" description="Low complexity" evidence="1">
    <location>
        <begin position="60"/>
        <end position="74"/>
    </location>
</feature>
<organism evidence="2 3">
    <name type="scientific">Microvirga lotononidis</name>
    <dbReference type="NCBI Taxonomy" id="864069"/>
    <lineage>
        <taxon>Bacteria</taxon>
        <taxon>Pseudomonadati</taxon>
        <taxon>Pseudomonadota</taxon>
        <taxon>Alphaproteobacteria</taxon>
        <taxon>Hyphomicrobiales</taxon>
        <taxon>Methylobacteriaceae</taxon>
        <taxon>Microvirga</taxon>
    </lineage>
</organism>
<accession>I4Z077</accession>
<feature type="compositionally biased region" description="Basic residues" evidence="1">
    <location>
        <begin position="1"/>
        <end position="10"/>
    </location>
</feature>
<sequence length="107" mass="11642" precursor="true">MKSCRPAHARGGRDRTESAADAPAKNAGRVVRTREPPAPRRNAASDRLAAQARADRAQAKNRAPSAPVASPARRPSGRLRLRKQLRPARLRLPPRGPSPRPKGLKPR</sequence>
<dbReference type="EMBL" id="JH660641">
    <property type="protein sequence ID" value="EIM29619.1"/>
    <property type="molecule type" value="Genomic_DNA"/>
</dbReference>
<dbReference type="AlphaFoldDB" id="I4Z077"/>
<dbReference type="HOGENOM" id="CLU_2206994_0_0_5"/>
<feature type="compositionally biased region" description="Basic residues" evidence="1">
    <location>
        <begin position="75"/>
        <end position="89"/>
    </location>
</feature>
<evidence type="ECO:0000256" key="1">
    <source>
        <dbReference type="SAM" id="MobiDB-lite"/>
    </source>
</evidence>
<dbReference type="Proteomes" id="UP000003947">
    <property type="component" value="Unassembled WGS sequence"/>
</dbReference>
<name>I4Z077_9HYPH</name>
<reference evidence="2 3" key="1">
    <citation type="submission" date="2012-02" db="EMBL/GenBank/DDBJ databases">
        <title>Improved High-Quality Draft sequence of Microvirga sp. WSM3557.</title>
        <authorList>
            <consortium name="US DOE Joint Genome Institute"/>
            <person name="Lucas S."/>
            <person name="Han J."/>
            <person name="Lapidus A."/>
            <person name="Cheng J.-F."/>
            <person name="Goodwin L."/>
            <person name="Pitluck S."/>
            <person name="Peters L."/>
            <person name="Zhang X."/>
            <person name="Detter J.C."/>
            <person name="Han C."/>
            <person name="Tapia R."/>
            <person name="Land M."/>
            <person name="Hauser L."/>
            <person name="Kyrpides N."/>
            <person name="Ivanova N."/>
            <person name="Pagani I."/>
            <person name="Brau L."/>
            <person name="Yates R."/>
            <person name="O'Hara G."/>
            <person name="Rui T."/>
            <person name="Howieson J."/>
            <person name="Reeve W."/>
            <person name="Woyke T."/>
        </authorList>
    </citation>
    <scope>NUCLEOTIDE SEQUENCE [LARGE SCALE GENOMIC DNA]</scope>
    <source>
        <strain evidence="2 3">WSM3557</strain>
    </source>
</reference>
<keyword evidence="3" id="KW-1185">Reference proteome</keyword>
<evidence type="ECO:0000313" key="2">
    <source>
        <dbReference type="EMBL" id="EIM29619.1"/>
    </source>
</evidence>
<feature type="region of interest" description="Disordered" evidence="1">
    <location>
        <begin position="1"/>
        <end position="107"/>
    </location>
</feature>
<feature type="compositionally biased region" description="Low complexity" evidence="1">
    <location>
        <begin position="41"/>
        <end position="52"/>
    </location>
</feature>